<keyword evidence="4" id="KW-1053">Target membrane</keyword>
<keyword evidence="6" id="KW-0732">Signal</keyword>
<evidence type="ECO:0000256" key="5">
    <source>
        <dbReference type="ARBA" id="ARBA00023331"/>
    </source>
</evidence>
<dbReference type="GO" id="GO:0044218">
    <property type="term" value="C:other organism cell membrane"/>
    <property type="evidence" value="ECO:0007669"/>
    <property type="project" value="UniProtKB-KW"/>
</dbReference>
<dbReference type="GO" id="GO:0042151">
    <property type="term" value="C:nematocyst"/>
    <property type="evidence" value="ECO:0007669"/>
    <property type="project" value="UniProtKB-SubCell"/>
</dbReference>
<evidence type="ECO:0000256" key="3">
    <source>
        <dbReference type="ARBA" id="ARBA00022537"/>
    </source>
</evidence>
<dbReference type="PANTHER" id="PTHR40388">
    <property type="entry name" value="BRYOPORIN"/>
    <property type="match status" value="1"/>
</dbReference>
<dbReference type="AlphaFoldDB" id="A0A499RJB7"/>
<proteinExistence type="evidence at transcript level"/>
<evidence type="ECO:0000313" key="7">
    <source>
        <dbReference type="EMBL" id="AXS67887.1"/>
    </source>
</evidence>
<name>A0A499RJB7_9CAEN</name>
<dbReference type="InterPro" id="IPR009104">
    <property type="entry name" value="Anemon_actinoporin-like"/>
</dbReference>
<keyword evidence="3" id="KW-1052">Target cell membrane</keyword>
<reference evidence="7" key="1">
    <citation type="journal article" date="2018" name="Mol. Biol. Evol.">
        <title>Piercing Fishes: Porin Expansion and Adaptation to Hematophagy in the Vampire Snail Cumia reticulata.</title>
        <authorList>
            <person name="Gerdol M."/>
            <person name="Cervelli M."/>
            <person name="Oliverio M."/>
            <person name="Modica M.V."/>
        </authorList>
    </citation>
    <scope>NUCLEOTIDE SEQUENCE</scope>
</reference>
<dbReference type="SUPFAM" id="SSF63724">
    <property type="entry name" value="Cytolysin/lectin"/>
    <property type="match status" value="1"/>
</dbReference>
<dbReference type="GO" id="GO:0051715">
    <property type="term" value="P:cytolysis in another organism"/>
    <property type="evidence" value="ECO:0007669"/>
    <property type="project" value="InterPro"/>
</dbReference>
<keyword evidence="5" id="KW-0166">Nematocyst</keyword>
<dbReference type="EMBL" id="MH194218">
    <property type="protein sequence ID" value="AXS67887.1"/>
    <property type="molecule type" value="mRNA"/>
</dbReference>
<sequence length="207" mass="24176">MVFQFPMLKTVVLILLFIIDVNQADVTYISDGRSVQHDAKNWMWSYKVFAHITVENWTKHPLVRPHLSLNRGRMLHAPSLVLSGKREMFILRKIRDSATGTAGTVSWLVGFTKRRFVLMWSTPFDFTYYSNWMGVGMTTKGHTEKNGRFDQMYYGSNDTILLFNRGEFYYHENPVIYRDDEFEITGRMNKAHKALVTVTFRSVKKTG</sequence>
<evidence type="ECO:0000256" key="1">
    <source>
        <dbReference type="ARBA" id="ARBA00004175"/>
    </source>
</evidence>
<dbReference type="GO" id="GO:0006812">
    <property type="term" value="P:monoatomic cation transport"/>
    <property type="evidence" value="ECO:0007669"/>
    <property type="project" value="InterPro"/>
</dbReference>
<dbReference type="Gene3D" id="2.60.270.20">
    <property type="entry name" value="Cytolysin/lectin"/>
    <property type="match status" value="1"/>
</dbReference>
<dbReference type="InterPro" id="IPR015926">
    <property type="entry name" value="Cytolysin/lectin"/>
</dbReference>
<dbReference type="GO" id="GO:0046930">
    <property type="term" value="C:pore complex"/>
    <property type="evidence" value="ECO:0007669"/>
    <property type="project" value="InterPro"/>
</dbReference>
<feature type="chain" id="PRO_5020033653" evidence="6">
    <location>
        <begin position="25"/>
        <end position="207"/>
    </location>
</feature>
<evidence type="ECO:0000256" key="2">
    <source>
        <dbReference type="ARBA" id="ARBA00004532"/>
    </source>
</evidence>
<evidence type="ECO:0000256" key="4">
    <source>
        <dbReference type="ARBA" id="ARBA00023298"/>
    </source>
</evidence>
<organism evidence="7">
    <name type="scientific">Colubraria reticulata</name>
    <dbReference type="NCBI Taxonomy" id="604273"/>
    <lineage>
        <taxon>Eukaryota</taxon>
        <taxon>Metazoa</taxon>
        <taxon>Spiralia</taxon>
        <taxon>Lophotrochozoa</taxon>
        <taxon>Mollusca</taxon>
        <taxon>Gastropoda</taxon>
        <taxon>Caenogastropoda</taxon>
        <taxon>Neogastropoda</taxon>
        <taxon>Buccinoidea</taxon>
        <taxon>Buccinidae</taxon>
        <taxon>Colubraria</taxon>
    </lineage>
</organism>
<dbReference type="GO" id="GO:0015267">
    <property type="term" value="F:channel activity"/>
    <property type="evidence" value="ECO:0007669"/>
    <property type="project" value="InterPro"/>
</dbReference>
<comment type="subcellular location">
    <subcellularLocation>
        <location evidence="2">Nematocyst</location>
    </subcellularLocation>
    <subcellularLocation>
        <location evidence="1">Target cell membrane</location>
    </subcellularLocation>
</comment>
<dbReference type="Pfam" id="PF06369">
    <property type="entry name" value="Anemone_cytotox"/>
    <property type="match status" value="1"/>
</dbReference>
<keyword evidence="4" id="KW-0472">Membrane</keyword>
<evidence type="ECO:0000256" key="6">
    <source>
        <dbReference type="SAM" id="SignalP"/>
    </source>
</evidence>
<dbReference type="GO" id="GO:0046931">
    <property type="term" value="P:pore complex assembly"/>
    <property type="evidence" value="ECO:0007669"/>
    <property type="project" value="InterPro"/>
</dbReference>
<accession>A0A499RJB7</accession>
<feature type="signal peptide" evidence="6">
    <location>
        <begin position="1"/>
        <end position="24"/>
    </location>
</feature>
<dbReference type="PANTHER" id="PTHR40388:SF1">
    <property type="entry name" value="BRYOPORIN"/>
    <property type="match status" value="1"/>
</dbReference>
<protein>
    <submittedName>
        <fullName evidence="7">Coluporin-15</fullName>
    </submittedName>
</protein>
<dbReference type="InterPro" id="IPR050677">
    <property type="entry name" value="Actinoporin_PFT"/>
</dbReference>